<evidence type="ECO:0000259" key="3">
    <source>
        <dbReference type="Pfam" id="PF23598"/>
    </source>
</evidence>
<dbReference type="AlphaFoldDB" id="A0A0F9LC40"/>
<evidence type="ECO:0000313" key="4">
    <source>
        <dbReference type="EMBL" id="KKM91018.1"/>
    </source>
</evidence>
<protein>
    <recommendedName>
        <fullName evidence="3">Disease resistance R13L4/SHOC-2-like LRR domain-containing protein</fullName>
    </recommendedName>
</protein>
<dbReference type="PROSITE" id="PS51450">
    <property type="entry name" value="LRR"/>
    <property type="match status" value="3"/>
</dbReference>
<dbReference type="InterPro" id="IPR050216">
    <property type="entry name" value="LRR_domain-containing"/>
</dbReference>
<evidence type="ECO:0000256" key="1">
    <source>
        <dbReference type="ARBA" id="ARBA00022614"/>
    </source>
</evidence>
<dbReference type="Pfam" id="PF23598">
    <property type="entry name" value="LRR_14"/>
    <property type="match status" value="1"/>
</dbReference>
<dbReference type="InterPro" id="IPR003591">
    <property type="entry name" value="Leu-rich_rpt_typical-subtyp"/>
</dbReference>
<name>A0A0F9LC40_9ZZZZ</name>
<dbReference type="EMBL" id="LAZR01006592">
    <property type="protein sequence ID" value="KKM91018.1"/>
    <property type="molecule type" value="Genomic_DNA"/>
</dbReference>
<dbReference type="SMART" id="SM00369">
    <property type="entry name" value="LRR_TYP"/>
    <property type="match status" value="4"/>
</dbReference>
<organism evidence="4">
    <name type="scientific">marine sediment metagenome</name>
    <dbReference type="NCBI Taxonomy" id="412755"/>
    <lineage>
        <taxon>unclassified sequences</taxon>
        <taxon>metagenomes</taxon>
        <taxon>ecological metagenomes</taxon>
    </lineage>
</organism>
<dbReference type="PANTHER" id="PTHR48051">
    <property type="match status" value="1"/>
</dbReference>
<dbReference type="InterPro" id="IPR055414">
    <property type="entry name" value="LRR_R13L4/SHOC2-like"/>
</dbReference>
<feature type="domain" description="Disease resistance R13L4/SHOC-2-like LRR" evidence="3">
    <location>
        <begin position="158"/>
        <end position="231"/>
    </location>
</feature>
<dbReference type="GO" id="GO:0005737">
    <property type="term" value="C:cytoplasm"/>
    <property type="evidence" value="ECO:0007669"/>
    <property type="project" value="TreeGrafter"/>
</dbReference>
<dbReference type="InterPro" id="IPR032675">
    <property type="entry name" value="LRR_dom_sf"/>
</dbReference>
<gene>
    <name evidence="4" type="ORF">LCGC14_1232700</name>
</gene>
<dbReference type="Gene3D" id="3.80.10.10">
    <property type="entry name" value="Ribonuclease Inhibitor"/>
    <property type="match status" value="1"/>
</dbReference>
<dbReference type="PRINTS" id="PR00019">
    <property type="entry name" value="LEURICHRPT"/>
</dbReference>
<dbReference type="PANTHER" id="PTHR48051:SF1">
    <property type="entry name" value="RAS SUPPRESSOR PROTEIN 1"/>
    <property type="match status" value="1"/>
</dbReference>
<sequence length="324" mass="38036">MTIINYNRDGRNNRDGSTYLSPMEFTKYVNPIEIEELFFTIYKEFFPNEVAYVNSEKELEGGYQNIFYYERERHYFATWDNIAYDIKKIFRNYNELRRSEPKAQNISPISKMTDIEVKAMQDIEILTGGKFTVVDHFKRSYGPPMSYSLKNNRVNGIGLHKCGLFEIPESIKDFKFLQYLDLAKNELSNLPNSICELNNLEQLSVSYNKLISLPKSIGRLKSLNHLNLIHNKLKEIPESIGGLTNLKYLLLHHNNIQYLPNSIGELKNIVTLNFSNNLLSNLPKSLIDLNNLWEISLRDNKFKKYPKILRDLKDKNKELHIYFD</sequence>
<keyword evidence="1" id="KW-0433">Leucine-rich repeat</keyword>
<dbReference type="SMART" id="SM00364">
    <property type="entry name" value="LRR_BAC"/>
    <property type="match status" value="4"/>
</dbReference>
<proteinExistence type="predicted"/>
<keyword evidence="2" id="KW-0677">Repeat</keyword>
<accession>A0A0F9LC40</accession>
<dbReference type="Pfam" id="PF00560">
    <property type="entry name" value="LRR_1"/>
    <property type="match status" value="1"/>
</dbReference>
<dbReference type="SUPFAM" id="SSF52058">
    <property type="entry name" value="L domain-like"/>
    <property type="match status" value="1"/>
</dbReference>
<dbReference type="InterPro" id="IPR001611">
    <property type="entry name" value="Leu-rich_rpt"/>
</dbReference>
<reference evidence="4" key="1">
    <citation type="journal article" date="2015" name="Nature">
        <title>Complex archaea that bridge the gap between prokaryotes and eukaryotes.</title>
        <authorList>
            <person name="Spang A."/>
            <person name="Saw J.H."/>
            <person name="Jorgensen S.L."/>
            <person name="Zaremba-Niedzwiedzka K."/>
            <person name="Martijn J."/>
            <person name="Lind A.E."/>
            <person name="van Eijk R."/>
            <person name="Schleper C."/>
            <person name="Guy L."/>
            <person name="Ettema T.J."/>
        </authorList>
    </citation>
    <scope>NUCLEOTIDE SEQUENCE</scope>
</reference>
<comment type="caution">
    <text evidence="4">The sequence shown here is derived from an EMBL/GenBank/DDBJ whole genome shotgun (WGS) entry which is preliminary data.</text>
</comment>
<evidence type="ECO:0000256" key="2">
    <source>
        <dbReference type="ARBA" id="ARBA00022737"/>
    </source>
</evidence>